<proteinExistence type="predicted"/>
<gene>
    <name evidence="1" type="ORF">DPEC_G00156190</name>
</gene>
<accession>A0ACC2GKJ3</accession>
<organism evidence="1 2">
    <name type="scientific">Dallia pectoralis</name>
    <name type="common">Alaska blackfish</name>
    <dbReference type="NCBI Taxonomy" id="75939"/>
    <lineage>
        <taxon>Eukaryota</taxon>
        <taxon>Metazoa</taxon>
        <taxon>Chordata</taxon>
        <taxon>Craniata</taxon>
        <taxon>Vertebrata</taxon>
        <taxon>Euteleostomi</taxon>
        <taxon>Actinopterygii</taxon>
        <taxon>Neopterygii</taxon>
        <taxon>Teleostei</taxon>
        <taxon>Protacanthopterygii</taxon>
        <taxon>Esociformes</taxon>
        <taxon>Umbridae</taxon>
        <taxon>Dallia</taxon>
    </lineage>
</organism>
<dbReference type="Proteomes" id="UP001157502">
    <property type="component" value="Chromosome 12"/>
</dbReference>
<sequence length="168" mass="18735">MPHTLKGVGWEVRMYCELFLNSFQGFFVSIVYCYCNGEVQAEIKKTWTRWNLVFDGKGPTTCANYRFGSVLTNLNQSTSSQPQPLVVVSATSALFSCRMYRSSQAEPTNSNHTNLPGYVFSNSELDSLPRSTPEEPDEKAKQVDDISLRETLPAGNTNSLCKVAEDSL</sequence>
<keyword evidence="2" id="KW-1185">Reference proteome</keyword>
<protein>
    <submittedName>
        <fullName evidence="1">Uncharacterized protein</fullName>
    </submittedName>
</protein>
<evidence type="ECO:0000313" key="2">
    <source>
        <dbReference type="Proteomes" id="UP001157502"/>
    </source>
</evidence>
<reference evidence="1" key="1">
    <citation type="submission" date="2021-05" db="EMBL/GenBank/DDBJ databases">
        <authorList>
            <person name="Pan Q."/>
            <person name="Jouanno E."/>
            <person name="Zahm M."/>
            <person name="Klopp C."/>
            <person name="Cabau C."/>
            <person name="Louis A."/>
            <person name="Berthelot C."/>
            <person name="Parey E."/>
            <person name="Roest Crollius H."/>
            <person name="Montfort J."/>
            <person name="Robinson-Rechavi M."/>
            <person name="Bouchez O."/>
            <person name="Lampietro C."/>
            <person name="Lopez Roques C."/>
            <person name="Donnadieu C."/>
            <person name="Postlethwait J."/>
            <person name="Bobe J."/>
            <person name="Dillon D."/>
            <person name="Chandos A."/>
            <person name="von Hippel F."/>
            <person name="Guiguen Y."/>
        </authorList>
    </citation>
    <scope>NUCLEOTIDE SEQUENCE</scope>
    <source>
        <strain evidence="1">YG-Jan2019</strain>
    </source>
</reference>
<comment type="caution">
    <text evidence="1">The sequence shown here is derived from an EMBL/GenBank/DDBJ whole genome shotgun (WGS) entry which is preliminary data.</text>
</comment>
<name>A0ACC2GKJ3_DALPE</name>
<dbReference type="EMBL" id="CM055739">
    <property type="protein sequence ID" value="KAJ8004189.1"/>
    <property type="molecule type" value="Genomic_DNA"/>
</dbReference>
<evidence type="ECO:0000313" key="1">
    <source>
        <dbReference type="EMBL" id="KAJ8004189.1"/>
    </source>
</evidence>